<sequence>MSKSGQEEDGSRMRSLSGGTSKAVDNRMRMSSGDDTFAEGGPSRKTYVFETFRPRSKSDSKRYRPTFISTLRTSGSSGRSSPKALGHTLPPVYRTHNIINQADSSDYKRPRAGSESKSGPVSKVMGLIRNRSHSVSADVAAKRFGATTGSQSTGMLDIRFYAHQNYA</sequence>
<name>A0ABM1C1Q0_LIMPO</name>
<organism evidence="2 3">
    <name type="scientific">Limulus polyphemus</name>
    <name type="common">Atlantic horseshoe crab</name>
    <dbReference type="NCBI Taxonomy" id="6850"/>
    <lineage>
        <taxon>Eukaryota</taxon>
        <taxon>Metazoa</taxon>
        <taxon>Ecdysozoa</taxon>
        <taxon>Arthropoda</taxon>
        <taxon>Chelicerata</taxon>
        <taxon>Merostomata</taxon>
        <taxon>Xiphosura</taxon>
        <taxon>Limulidae</taxon>
        <taxon>Limulus</taxon>
    </lineage>
</organism>
<feature type="compositionally biased region" description="Basic and acidic residues" evidence="1">
    <location>
        <begin position="1"/>
        <end position="12"/>
    </location>
</feature>
<gene>
    <name evidence="3" type="primary">LOC106476595</name>
</gene>
<evidence type="ECO:0000313" key="3">
    <source>
        <dbReference type="RefSeq" id="XP_013792694.1"/>
    </source>
</evidence>
<reference evidence="3" key="1">
    <citation type="submission" date="2025-08" db="UniProtKB">
        <authorList>
            <consortium name="RefSeq"/>
        </authorList>
    </citation>
    <scope>IDENTIFICATION</scope>
    <source>
        <tissue evidence="3">Muscle</tissue>
    </source>
</reference>
<evidence type="ECO:0000256" key="1">
    <source>
        <dbReference type="SAM" id="MobiDB-lite"/>
    </source>
</evidence>
<protein>
    <submittedName>
        <fullName evidence="3">Uncharacterized protein LOC106476595</fullName>
    </submittedName>
</protein>
<feature type="compositionally biased region" description="Low complexity" evidence="1">
    <location>
        <begin position="69"/>
        <end position="81"/>
    </location>
</feature>
<dbReference type="Proteomes" id="UP000694941">
    <property type="component" value="Unplaced"/>
</dbReference>
<keyword evidence="2" id="KW-1185">Reference proteome</keyword>
<evidence type="ECO:0000313" key="2">
    <source>
        <dbReference type="Proteomes" id="UP000694941"/>
    </source>
</evidence>
<accession>A0ABM1C1Q0</accession>
<dbReference type="GeneID" id="106476595"/>
<feature type="compositionally biased region" description="Basic and acidic residues" evidence="1">
    <location>
        <begin position="105"/>
        <end position="114"/>
    </location>
</feature>
<feature type="compositionally biased region" description="Basic and acidic residues" evidence="1">
    <location>
        <begin position="52"/>
        <end position="62"/>
    </location>
</feature>
<dbReference type="RefSeq" id="XP_013792694.1">
    <property type="nucleotide sequence ID" value="XM_013937240.2"/>
</dbReference>
<feature type="region of interest" description="Disordered" evidence="1">
    <location>
        <begin position="1"/>
        <end position="121"/>
    </location>
</feature>
<proteinExistence type="predicted"/>